<dbReference type="Gene3D" id="3.40.640.10">
    <property type="entry name" value="Type I PLP-dependent aspartate aminotransferase-like (Major domain)"/>
    <property type="match status" value="1"/>
</dbReference>
<dbReference type="InterPro" id="IPR015422">
    <property type="entry name" value="PyrdxlP-dep_Trfase_small"/>
</dbReference>
<reference evidence="9 10" key="1">
    <citation type="submission" date="2020-08" db="EMBL/GenBank/DDBJ databases">
        <authorList>
            <person name="Liu C."/>
            <person name="Sun Q."/>
        </authorList>
    </citation>
    <scope>NUCLEOTIDE SEQUENCE [LARGE SCALE GENOMIC DNA]</scope>
    <source>
        <strain evidence="9 10">N22</strain>
    </source>
</reference>
<evidence type="ECO:0000256" key="3">
    <source>
        <dbReference type="ARBA" id="ARBA00012239"/>
    </source>
</evidence>
<dbReference type="EC" id="2.8.1.7" evidence="3"/>
<evidence type="ECO:0000256" key="6">
    <source>
        <dbReference type="ARBA" id="ARBA00050776"/>
    </source>
</evidence>
<dbReference type="PROSITE" id="PS00595">
    <property type="entry name" value="AA_TRANSFER_CLASS_5"/>
    <property type="match status" value="1"/>
</dbReference>
<dbReference type="GO" id="GO:0030170">
    <property type="term" value="F:pyridoxal phosphate binding"/>
    <property type="evidence" value="ECO:0007669"/>
    <property type="project" value="InterPro"/>
</dbReference>
<name>A0A842JN04_9ACTN</name>
<keyword evidence="10" id="KW-1185">Reference proteome</keyword>
<evidence type="ECO:0000256" key="5">
    <source>
        <dbReference type="ARBA" id="ARBA00022898"/>
    </source>
</evidence>
<organism evidence="9 10">
    <name type="scientific">Gordonibacter massiliensis</name>
    <name type="common">ex Traore et al. 2017</name>
    <dbReference type="NCBI Taxonomy" id="1841863"/>
    <lineage>
        <taxon>Bacteria</taxon>
        <taxon>Bacillati</taxon>
        <taxon>Actinomycetota</taxon>
        <taxon>Coriobacteriia</taxon>
        <taxon>Eggerthellales</taxon>
        <taxon>Eggerthellaceae</taxon>
        <taxon>Gordonibacter</taxon>
    </lineage>
</organism>
<protein>
    <recommendedName>
        <fullName evidence="3">cysteine desulfurase</fullName>
        <ecNumber evidence="3">2.8.1.7</ecNumber>
    </recommendedName>
</protein>
<evidence type="ECO:0000313" key="9">
    <source>
        <dbReference type="EMBL" id="MBC2890630.1"/>
    </source>
</evidence>
<dbReference type="CDD" id="cd06453">
    <property type="entry name" value="SufS_like"/>
    <property type="match status" value="1"/>
</dbReference>
<comment type="catalytic activity">
    <reaction evidence="6">
        <text>(sulfur carrier)-H + L-cysteine = (sulfur carrier)-SH + L-alanine</text>
        <dbReference type="Rhea" id="RHEA:43892"/>
        <dbReference type="Rhea" id="RHEA-COMP:14737"/>
        <dbReference type="Rhea" id="RHEA-COMP:14739"/>
        <dbReference type="ChEBI" id="CHEBI:29917"/>
        <dbReference type="ChEBI" id="CHEBI:35235"/>
        <dbReference type="ChEBI" id="CHEBI:57972"/>
        <dbReference type="ChEBI" id="CHEBI:64428"/>
        <dbReference type="EC" id="2.8.1.7"/>
    </reaction>
</comment>
<dbReference type="Gene3D" id="3.90.1150.10">
    <property type="entry name" value="Aspartate Aminotransferase, domain 1"/>
    <property type="match status" value="1"/>
</dbReference>
<keyword evidence="5" id="KW-0663">Pyridoxal phosphate</keyword>
<dbReference type="InterPro" id="IPR010970">
    <property type="entry name" value="Cys_dSase_SufS"/>
</dbReference>
<dbReference type="AlphaFoldDB" id="A0A842JN04"/>
<dbReference type="InterPro" id="IPR015424">
    <property type="entry name" value="PyrdxlP-dep_Trfase"/>
</dbReference>
<evidence type="ECO:0000259" key="8">
    <source>
        <dbReference type="Pfam" id="PF00266"/>
    </source>
</evidence>
<comment type="caution">
    <text evidence="9">The sequence shown here is derived from an EMBL/GenBank/DDBJ whole genome shotgun (WGS) entry which is preliminary data.</text>
</comment>
<dbReference type="InterPro" id="IPR000192">
    <property type="entry name" value="Aminotrans_V_dom"/>
</dbReference>
<dbReference type="EMBL" id="JACMSE010000016">
    <property type="protein sequence ID" value="MBC2890630.1"/>
    <property type="molecule type" value="Genomic_DNA"/>
</dbReference>
<comment type="cofactor">
    <cofactor evidence="1 7">
        <name>pyridoxal 5'-phosphate</name>
        <dbReference type="ChEBI" id="CHEBI:597326"/>
    </cofactor>
</comment>
<dbReference type="InterPro" id="IPR016454">
    <property type="entry name" value="Cysteine_dSase"/>
</dbReference>
<dbReference type="GO" id="GO:0008483">
    <property type="term" value="F:transaminase activity"/>
    <property type="evidence" value="ECO:0007669"/>
    <property type="project" value="UniProtKB-KW"/>
</dbReference>
<evidence type="ECO:0000256" key="2">
    <source>
        <dbReference type="ARBA" id="ARBA00010447"/>
    </source>
</evidence>
<keyword evidence="9" id="KW-0032">Aminotransferase</keyword>
<accession>A0A842JN04</accession>
<dbReference type="GO" id="GO:0031071">
    <property type="term" value="F:cysteine desulfurase activity"/>
    <property type="evidence" value="ECO:0007669"/>
    <property type="project" value="UniProtKB-EC"/>
</dbReference>
<dbReference type="Proteomes" id="UP000587396">
    <property type="component" value="Unassembled WGS sequence"/>
</dbReference>
<dbReference type="InterPro" id="IPR015421">
    <property type="entry name" value="PyrdxlP-dep_Trfase_major"/>
</dbReference>
<evidence type="ECO:0000256" key="1">
    <source>
        <dbReference type="ARBA" id="ARBA00001933"/>
    </source>
</evidence>
<evidence type="ECO:0000313" key="10">
    <source>
        <dbReference type="Proteomes" id="UP000587396"/>
    </source>
</evidence>
<evidence type="ECO:0000256" key="4">
    <source>
        <dbReference type="ARBA" id="ARBA00022679"/>
    </source>
</evidence>
<dbReference type="PANTHER" id="PTHR43586">
    <property type="entry name" value="CYSTEINE DESULFURASE"/>
    <property type="match status" value="1"/>
</dbReference>
<proteinExistence type="inferred from homology"/>
<comment type="similarity">
    <text evidence="2">Belongs to the class-V pyridoxal-phosphate-dependent aminotransferase family. Csd subfamily.</text>
</comment>
<dbReference type="PANTHER" id="PTHR43586:SF8">
    <property type="entry name" value="CYSTEINE DESULFURASE 1, CHLOROPLASTIC"/>
    <property type="match status" value="1"/>
</dbReference>
<dbReference type="GO" id="GO:0006534">
    <property type="term" value="P:cysteine metabolic process"/>
    <property type="evidence" value="ECO:0007669"/>
    <property type="project" value="InterPro"/>
</dbReference>
<dbReference type="PIRSF" id="PIRSF005572">
    <property type="entry name" value="NifS"/>
    <property type="match status" value="1"/>
</dbReference>
<dbReference type="InterPro" id="IPR020578">
    <property type="entry name" value="Aminotrans_V_PyrdxlP_BS"/>
</dbReference>
<dbReference type="Pfam" id="PF00266">
    <property type="entry name" value="Aminotran_5"/>
    <property type="match status" value="1"/>
</dbReference>
<evidence type="ECO:0000256" key="7">
    <source>
        <dbReference type="RuleBase" id="RU004504"/>
    </source>
</evidence>
<dbReference type="SUPFAM" id="SSF53383">
    <property type="entry name" value="PLP-dependent transferases"/>
    <property type="match status" value="1"/>
</dbReference>
<keyword evidence="4 9" id="KW-0808">Transferase</keyword>
<feature type="domain" description="Aminotransferase class V" evidence="8">
    <location>
        <begin position="20"/>
        <end position="391"/>
    </location>
</feature>
<sequence length="411" mass="43337">MRAAFPLLAACDARGEGLAYLDNAATTQKPACVLDAVDAFYRTGCANPHRSNHRLARSATEAFESARAELARFAGADADEIVLTSGATHALNLAALGYGAAVLRPGDEVAVSLLEHHSNLVPWQEAARRTGAKLVPLVPDRAGRISDAEVDRAIGPRTRIVAVTGTSNVLGCAPPVVRIASAAHACGAVVVLDCAQSVAHEPLDVRALDVDFAAFSGHKMYGPMGTGVLYGRRELLERTAPLLRGGGMVDRVFERTATFDEAPGGLEAGTQNVAGAVGMAEAARFLSRIGFDAVRAHERALTRRMVEGLASLPSVKLYGPGPDDRDERHGIAAFNVRGVDAAVAAQVLDRRGVAVRAGTHCAQPLLRHLGTDAVCRASIGVYNDERDVDRFLEAVENAQREAVALMTSAML</sequence>
<gene>
    <name evidence="9" type="ORF">H7313_14960</name>
</gene>